<dbReference type="GO" id="GO:0015031">
    <property type="term" value="P:protein transport"/>
    <property type="evidence" value="ECO:0007669"/>
    <property type="project" value="UniProtKB-KW"/>
</dbReference>
<dbReference type="STRING" id="92696.A0A4R0R6L0"/>
<dbReference type="InterPro" id="IPR024882">
    <property type="entry name" value="NUP58/p45/49"/>
</dbReference>
<evidence type="ECO:0000256" key="5">
    <source>
        <dbReference type="ARBA" id="ARBA00023010"/>
    </source>
</evidence>
<dbReference type="OrthoDB" id="2538017at2759"/>
<keyword evidence="4" id="KW-0653">Protein transport</keyword>
<evidence type="ECO:0000256" key="1">
    <source>
        <dbReference type="ARBA" id="ARBA00004567"/>
    </source>
</evidence>
<dbReference type="GO" id="GO:0051028">
    <property type="term" value="P:mRNA transport"/>
    <property type="evidence" value="ECO:0007669"/>
    <property type="project" value="UniProtKB-KW"/>
</dbReference>
<keyword evidence="2" id="KW-0813">Transport</keyword>
<evidence type="ECO:0000256" key="7">
    <source>
        <dbReference type="ARBA" id="ARBA00023242"/>
    </source>
</evidence>
<organism evidence="9 10">
    <name type="scientific">Steccherinum ochraceum</name>
    <dbReference type="NCBI Taxonomy" id="92696"/>
    <lineage>
        <taxon>Eukaryota</taxon>
        <taxon>Fungi</taxon>
        <taxon>Dikarya</taxon>
        <taxon>Basidiomycota</taxon>
        <taxon>Agaricomycotina</taxon>
        <taxon>Agaricomycetes</taxon>
        <taxon>Polyporales</taxon>
        <taxon>Steccherinaceae</taxon>
        <taxon>Steccherinum</taxon>
    </lineage>
</organism>
<keyword evidence="6" id="KW-0906">Nuclear pore complex</keyword>
<accession>A0A4R0R6L0</accession>
<feature type="compositionally biased region" description="Polar residues" evidence="8">
    <location>
        <begin position="1"/>
        <end position="16"/>
    </location>
</feature>
<evidence type="ECO:0000256" key="6">
    <source>
        <dbReference type="ARBA" id="ARBA00023132"/>
    </source>
</evidence>
<dbReference type="PANTHER" id="PTHR13437:SF2">
    <property type="entry name" value="NUCLEOPORIN P58_P45"/>
    <property type="match status" value="1"/>
</dbReference>
<sequence>MNAQSFMNPSMTQQPTAGGFGTGTNTSNPLFGSANAGTSLFGSTTTNPTNAGGGLFTNTAANAPFGGASTSTNPLFGNRQQSQPLSNVVLNFFCSRCSTIHQVNTARFNDLPDPMKKVLEEIESNRIQICNDLKQRKLGDEANKGKDFIRDVHKDLLHAISVIQSDLLQTRAFKSKSDQTVQDTIIATRIVDGFRNPQQGGGHLKNHADFPLEFFTRSTHDMQEKLAWCKNTIEAIERKLSSIASQSQVTPQAITTTLEAQHTTFITLASRTAAVDAELQKVKTLYTQLWRAKTGSVRDPFNDLDRGAGNEFGLAGLSAGGK</sequence>
<keyword evidence="3" id="KW-0509">mRNA transport</keyword>
<dbReference type="Gene3D" id="6.10.140.1350">
    <property type="match status" value="1"/>
</dbReference>
<reference evidence="9 10" key="1">
    <citation type="submission" date="2018-11" db="EMBL/GenBank/DDBJ databases">
        <title>Genome assembly of Steccherinum ochraceum LE-BIN_3174, the white-rot fungus of the Steccherinaceae family (The Residual Polyporoid clade, Polyporales, Basidiomycota).</title>
        <authorList>
            <person name="Fedorova T.V."/>
            <person name="Glazunova O.A."/>
            <person name="Landesman E.O."/>
            <person name="Moiseenko K.V."/>
            <person name="Psurtseva N.V."/>
            <person name="Savinova O.S."/>
            <person name="Shakhova N.V."/>
            <person name="Tyazhelova T.V."/>
            <person name="Vasina D.V."/>
        </authorList>
    </citation>
    <scope>NUCLEOTIDE SEQUENCE [LARGE SCALE GENOMIC DNA]</scope>
    <source>
        <strain evidence="9 10">LE-BIN_3174</strain>
    </source>
</reference>
<protein>
    <submittedName>
        <fullName evidence="9">Uncharacterized protein</fullName>
    </submittedName>
</protein>
<evidence type="ECO:0000313" key="10">
    <source>
        <dbReference type="Proteomes" id="UP000292702"/>
    </source>
</evidence>
<comment type="subcellular location">
    <subcellularLocation>
        <location evidence="1">Nucleus</location>
        <location evidence="1">Nuclear pore complex</location>
    </subcellularLocation>
</comment>
<gene>
    <name evidence="9" type="ORF">EIP91_005839</name>
</gene>
<keyword evidence="5" id="KW-0811">Translocation</keyword>
<dbReference type="GO" id="GO:0017056">
    <property type="term" value="F:structural constituent of nuclear pore"/>
    <property type="evidence" value="ECO:0007669"/>
    <property type="project" value="InterPro"/>
</dbReference>
<dbReference type="AlphaFoldDB" id="A0A4R0R6L0"/>
<dbReference type="GO" id="GO:0008139">
    <property type="term" value="F:nuclear localization sequence binding"/>
    <property type="evidence" value="ECO:0007669"/>
    <property type="project" value="InterPro"/>
</dbReference>
<dbReference type="Proteomes" id="UP000292702">
    <property type="component" value="Unassembled WGS sequence"/>
</dbReference>
<feature type="region of interest" description="Disordered" evidence="8">
    <location>
        <begin position="1"/>
        <end position="31"/>
    </location>
</feature>
<comment type="caution">
    <text evidence="9">The sequence shown here is derived from an EMBL/GenBank/DDBJ whole genome shotgun (WGS) entry which is preliminary data.</text>
</comment>
<evidence type="ECO:0000256" key="3">
    <source>
        <dbReference type="ARBA" id="ARBA00022816"/>
    </source>
</evidence>
<keyword evidence="7" id="KW-0539">Nucleus</keyword>
<dbReference type="GO" id="GO:0005643">
    <property type="term" value="C:nuclear pore"/>
    <property type="evidence" value="ECO:0007669"/>
    <property type="project" value="UniProtKB-SubCell"/>
</dbReference>
<evidence type="ECO:0000256" key="8">
    <source>
        <dbReference type="SAM" id="MobiDB-lite"/>
    </source>
</evidence>
<name>A0A4R0R6L0_9APHY</name>
<keyword evidence="10" id="KW-1185">Reference proteome</keyword>
<evidence type="ECO:0000256" key="2">
    <source>
        <dbReference type="ARBA" id="ARBA00022448"/>
    </source>
</evidence>
<dbReference type="PANTHER" id="PTHR13437">
    <property type="entry name" value="NUCLEOPORIN P58/P45 NUCLEOPORIN-LIKE PROTEIN 1"/>
    <property type="match status" value="1"/>
</dbReference>
<dbReference type="EMBL" id="RWJN01000315">
    <property type="protein sequence ID" value="TCD63200.1"/>
    <property type="molecule type" value="Genomic_DNA"/>
</dbReference>
<evidence type="ECO:0000256" key="4">
    <source>
        <dbReference type="ARBA" id="ARBA00022927"/>
    </source>
</evidence>
<evidence type="ECO:0000313" key="9">
    <source>
        <dbReference type="EMBL" id="TCD63200.1"/>
    </source>
</evidence>
<proteinExistence type="predicted"/>